<dbReference type="EMBL" id="JANPWB010000005">
    <property type="protein sequence ID" value="KAJ1184801.1"/>
    <property type="molecule type" value="Genomic_DNA"/>
</dbReference>
<feature type="region of interest" description="Disordered" evidence="1">
    <location>
        <begin position="117"/>
        <end position="145"/>
    </location>
</feature>
<organism evidence="2 3">
    <name type="scientific">Pleurodeles waltl</name>
    <name type="common">Iberian ribbed newt</name>
    <dbReference type="NCBI Taxonomy" id="8319"/>
    <lineage>
        <taxon>Eukaryota</taxon>
        <taxon>Metazoa</taxon>
        <taxon>Chordata</taxon>
        <taxon>Craniata</taxon>
        <taxon>Vertebrata</taxon>
        <taxon>Euteleostomi</taxon>
        <taxon>Amphibia</taxon>
        <taxon>Batrachia</taxon>
        <taxon>Caudata</taxon>
        <taxon>Salamandroidea</taxon>
        <taxon>Salamandridae</taxon>
        <taxon>Pleurodelinae</taxon>
        <taxon>Pleurodeles</taxon>
    </lineage>
</organism>
<reference evidence="2" key="1">
    <citation type="journal article" date="2022" name="bioRxiv">
        <title>Sequencing and chromosome-scale assembly of the giantPleurodeles waltlgenome.</title>
        <authorList>
            <person name="Brown T."/>
            <person name="Elewa A."/>
            <person name="Iarovenko S."/>
            <person name="Subramanian E."/>
            <person name="Araus A.J."/>
            <person name="Petzold A."/>
            <person name="Susuki M."/>
            <person name="Suzuki K.-i.T."/>
            <person name="Hayashi T."/>
            <person name="Toyoda A."/>
            <person name="Oliveira C."/>
            <person name="Osipova E."/>
            <person name="Leigh N.D."/>
            <person name="Simon A."/>
            <person name="Yun M.H."/>
        </authorList>
    </citation>
    <scope>NUCLEOTIDE SEQUENCE</scope>
    <source>
        <strain evidence="2">20211129_DDA</strain>
        <tissue evidence="2">Liver</tissue>
    </source>
</reference>
<evidence type="ECO:0000256" key="1">
    <source>
        <dbReference type="SAM" id="MobiDB-lite"/>
    </source>
</evidence>
<protein>
    <submittedName>
        <fullName evidence="2">Uncharacterized protein</fullName>
    </submittedName>
</protein>
<comment type="caution">
    <text evidence="2">The sequence shown here is derived from an EMBL/GenBank/DDBJ whole genome shotgun (WGS) entry which is preliminary data.</text>
</comment>
<accession>A0AAV7U820</accession>
<dbReference type="AlphaFoldDB" id="A0AAV7U820"/>
<name>A0AAV7U820_PLEWA</name>
<evidence type="ECO:0000313" key="2">
    <source>
        <dbReference type="EMBL" id="KAJ1184801.1"/>
    </source>
</evidence>
<sequence>MDQRSNRCQIVTSVNPQECPAILGCTRTRLRCLTVAPVTQRAEHNAVAQTRLQTLPAHRTSSLASSQHLRWRVQRCRSNVRYRRCQHTAPDTATTRPRRACDEDQQPIAEFLVRVKAGTPPDAGSADLQMLATPGGRGRKEAGNG</sequence>
<keyword evidence="3" id="KW-1185">Reference proteome</keyword>
<dbReference type="Proteomes" id="UP001066276">
    <property type="component" value="Chromosome 3_1"/>
</dbReference>
<evidence type="ECO:0000313" key="3">
    <source>
        <dbReference type="Proteomes" id="UP001066276"/>
    </source>
</evidence>
<proteinExistence type="predicted"/>
<gene>
    <name evidence="2" type="ORF">NDU88_001603</name>
</gene>